<organism evidence="1 2">
    <name type="scientific">Cyanidiococcus yangmingshanensis</name>
    <dbReference type="NCBI Taxonomy" id="2690220"/>
    <lineage>
        <taxon>Eukaryota</taxon>
        <taxon>Rhodophyta</taxon>
        <taxon>Bangiophyceae</taxon>
        <taxon>Cyanidiales</taxon>
        <taxon>Cyanidiaceae</taxon>
        <taxon>Cyanidiococcus</taxon>
    </lineage>
</organism>
<protein>
    <submittedName>
        <fullName evidence="1">Uncharacterized protein</fullName>
    </submittedName>
</protein>
<comment type="caution">
    <text evidence="1">The sequence shown here is derived from an EMBL/GenBank/DDBJ whole genome shotgun (WGS) entry which is preliminary data.</text>
</comment>
<accession>A0A7J7IC86</accession>
<reference evidence="1 2" key="1">
    <citation type="journal article" date="2020" name="J. Phycol.">
        <title>Comparative genome analysis reveals Cyanidiococcus gen. nov., a new extremophilic red algal genus sister to Cyanidioschyzon (Cyanidioschyzonaceae, Rhodophyta).</title>
        <authorList>
            <person name="Liu S.-L."/>
            <person name="Chiang Y.-R."/>
            <person name="Yoon H.S."/>
            <person name="Fu H.-Y."/>
        </authorList>
    </citation>
    <scope>NUCLEOTIDE SEQUENCE [LARGE SCALE GENOMIC DNA]</scope>
    <source>
        <strain evidence="1 2">THAL066</strain>
    </source>
</reference>
<dbReference type="Proteomes" id="UP000530660">
    <property type="component" value="Unassembled WGS sequence"/>
</dbReference>
<dbReference type="EMBL" id="VWRR01000018">
    <property type="protein sequence ID" value="KAF6000716.1"/>
    <property type="molecule type" value="Genomic_DNA"/>
</dbReference>
<gene>
    <name evidence="1" type="ORF">F1559_002074</name>
</gene>
<name>A0A7J7IC86_9RHOD</name>
<evidence type="ECO:0000313" key="1">
    <source>
        <dbReference type="EMBL" id="KAF6000716.1"/>
    </source>
</evidence>
<dbReference type="AlphaFoldDB" id="A0A7J7IC86"/>
<dbReference type="OrthoDB" id="301837at2759"/>
<keyword evidence="2" id="KW-1185">Reference proteome</keyword>
<proteinExistence type="predicted"/>
<evidence type="ECO:0000313" key="2">
    <source>
        <dbReference type="Proteomes" id="UP000530660"/>
    </source>
</evidence>
<sequence length="131" mass="14854">MSLQRMFCVRQLALRGLNARLVTGGRNKQMWMSPAEQRCWFAGGGSDEARIAAGGLGRRWQERETSQENMYFSKEDELVLKRLAAKMARQIAPTAEQLAQEREAIQGILQRHGVKVTPDLVEDLVKMRHGT</sequence>